<dbReference type="InterPro" id="IPR013083">
    <property type="entry name" value="Znf_RING/FYVE/PHD"/>
</dbReference>
<sequence>MGGFAAVYPKTDCPHCVPENIKPLAEMIASGKKVTDPCTQCQVGGEVWLCLTCAEVHCSRYVEGHMALHNASEGHPLVFSFADFSYWCYICDSYVIHATLNHHKEGAAECFYKQKFGAESDADAIIQKMRESKHEPKDE</sequence>
<keyword evidence="1" id="KW-0863">Zinc-finger</keyword>
<dbReference type="EMBL" id="RRYP01015881">
    <property type="protein sequence ID" value="TNV75304.1"/>
    <property type="molecule type" value="Genomic_DNA"/>
</dbReference>
<evidence type="ECO:0000313" key="4">
    <source>
        <dbReference type="Proteomes" id="UP000785679"/>
    </source>
</evidence>
<proteinExistence type="predicted"/>
<dbReference type="Pfam" id="PF02148">
    <property type="entry name" value="zf-UBP"/>
    <property type="match status" value="1"/>
</dbReference>
<evidence type="ECO:0000256" key="1">
    <source>
        <dbReference type="PROSITE-ProRule" id="PRU00502"/>
    </source>
</evidence>
<keyword evidence="1" id="KW-0479">Metal-binding</keyword>
<dbReference type="GO" id="GO:0008270">
    <property type="term" value="F:zinc ion binding"/>
    <property type="evidence" value="ECO:0007669"/>
    <property type="project" value="UniProtKB-KW"/>
</dbReference>
<dbReference type="SUPFAM" id="SSF57850">
    <property type="entry name" value="RING/U-box"/>
    <property type="match status" value="1"/>
</dbReference>
<evidence type="ECO:0000259" key="2">
    <source>
        <dbReference type="PROSITE" id="PS50271"/>
    </source>
</evidence>
<comment type="caution">
    <text evidence="3">The sequence shown here is derived from an EMBL/GenBank/DDBJ whole genome shotgun (WGS) entry which is preliminary data.</text>
</comment>
<dbReference type="SMART" id="SM00290">
    <property type="entry name" value="ZnF_UBP"/>
    <property type="match status" value="1"/>
</dbReference>
<dbReference type="Proteomes" id="UP000785679">
    <property type="component" value="Unassembled WGS sequence"/>
</dbReference>
<dbReference type="PANTHER" id="PTHR47665:SF1">
    <property type="entry name" value="HISTONE DEACETYLASE-LIKE PROTEIN"/>
    <property type="match status" value="1"/>
</dbReference>
<reference evidence="3" key="1">
    <citation type="submission" date="2019-06" db="EMBL/GenBank/DDBJ databases">
        <authorList>
            <person name="Zheng W."/>
        </authorList>
    </citation>
    <scope>NUCLEOTIDE SEQUENCE</scope>
    <source>
        <strain evidence="3">QDHG01</strain>
    </source>
</reference>
<dbReference type="Gene3D" id="3.30.40.10">
    <property type="entry name" value="Zinc/RING finger domain, C3HC4 (zinc finger)"/>
    <property type="match status" value="1"/>
</dbReference>
<dbReference type="PANTHER" id="PTHR47665">
    <property type="entry name" value="HISTONE DEACETYLASE-LIKE PROTEIN"/>
    <property type="match status" value="1"/>
</dbReference>
<evidence type="ECO:0000313" key="3">
    <source>
        <dbReference type="EMBL" id="TNV75304.1"/>
    </source>
</evidence>
<gene>
    <name evidence="3" type="ORF">FGO68_gene10125</name>
</gene>
<keyword evidence="4" id="KW-1185">Reference proteome</keyword>
<name>A0A8J8SY99_HALGN</name>
<protein>
    <recommendedName>
        <fullName evidence="2">UBP-type domain-containing protein</fullName>
    </recommendedName>
</protein>
<dbReference type="InterPro" id="IPR001607">
    <property type="entry name" value="Znf_UBP"/>
</dbReference>
<organism evidence="3 4">
    <name type="scientific">Halteria grandinella</name>
    <dbReference type="NCBI Taxonomy" id="5974"/>
    <lineage>
        <taxon>Eukaryota</taxon>
        <taxon>Sar</taxon>
        <taxon>Alveolata</taxon>
        <taxon>Ciliophora</taxon>
        <taxon>Intramacronucleata</taxon>
        <taxon>Spirotrichea</taxon>
        <taxon>Stichotrichia</taxon>
        <taxon>Sporadotrichida</taxon>
        <taxon>Halteriidae</taxon>
        <taxon>Halteria</taxon>
    </lineage>
</organism>
<dbReference type="AlphaFoldDB" id="A0A8J8SY99"/>
<keyword evidence="1" id="KW-0862">Zinc</keyword>
<dbReference type="PROSITE" id="PS50271">
    <property type="entry name" value="ZF_UBP"/>
    <property type="match status" value="1"/>
</dbReference>
<feature type="domain" description="UBP-type" evidence="2">
    <location>
        <begin position="11"/>
        <end position="114"/>
    </location>
</feature>
<accession>A0A8J8SY99</accession>
<dbReference type="OrthoDB" id="424012at2759"/>